<dbReference type="NCBIfam" id="TIGR03296">
    <property type="entry name" value="M6dom_TIGR03296"/>
    <property type="match status" value="1"/>
</dbReference>
<accession>Q82NW1</accession>
<organism evidence="3 4">
    <name type="scientific">Streptomyces avermitilis (strain ATCC 31267 / DSM 46492 / JCM 5070 / NBRC 14893 / NCIMB 12804 / NRRL 8165 / MA-4680)</name>
    <dbReference type="NCBI Taxonomy" id="227882"/>
    <lineage>
        <taxon>Bacteria</taxon>
        <taxon>Bacillati</taxon>
        <taxon>Actinomycetota</taxon>
        <taxon>Actinomycetes</taxon>
        <taxon>Kitasatosporales</taxon>
        <taxon>Streptomycetaceae</taxon>
        <taxon>Streptomyces</taxon>
    </lineage>
</organism>
<reference evidence="3 4" key="2">
    <citation type="journal article" date="2003" name="Nat. Biotechnol.">
        <title>Complete genome sequence and comparative analysis of the industrial microorganism Streptomyces avermitilis.</title>
        <authorList>
            <person name="Ikeda H."/>
            <person name="Ishikawa J."/>
            <person name="Hanamoto A."/>
            <person name="Shinose M."/>
            <person name="Kikuchi H."/>
            <person name="Shiba T."/>
            <person name="Sakaki Y."/>
            <person name="Hattori M."/>
            <person name="Omura S."/>
        </authorList>
    </citation>
    <scope>NUCLEOTIDE SEQUENCE [LARGE SCALE GENOMIC DNA]</scope>
    <source>
        <strain evidence="4">ATCC 31267 / DSM 46492 / JCM 5070 / NBRC 14893 / NCIMB 12804 / NRRL 8165 / MA-4680</strain>
    </source>
</reference>
<dbReference type="Proteomes" id="UP000000428">
    <property type="component" value="Chromosome"/>
</dbReference>
<sequence length="561" mass="60199">MTWRAFLITQRQGSAMSPDSADRATARAVWSDFCAVSPSPELRDRLRSDLQRIRETNTGLAAHIAPARTPRRPGFDDGTIIPPEEFPAGTPAARIRAAAAERAPLRGTVRVIVVLVDFPDKELTATAQHFRDLFFSENTLEHGSVRDYFKEVTHGLVSISGEVVGPVTLPHTLAWYANNNFGIGRPSGEARANIMARDAAIQADPSINYAPYDNDGNGFVDAFVLVHAGEGGEVTGEPGDLWSHKWTLPKPYPSDGAKIYGYLTIPEDAKIGVCAHELGHLLFGFPDLYDIDGTSEGVGDWCLMSGGSWGGGGDIPVHPSAWCKAQQQWVSTQRVTTDGTLALPDVKNGFEVHQLWKRGAPGREYFLLENRQQTGYDRSLPAPGLLIWHVDENQPDNSDENHYKVGLVQADGCRALEQGGNRGDEGDPYPGSTGNTAFTNGSDPSSHSYAGAETGVSITGVSAPGEVMTAHVSLAPSPTERMTTERMTAERMTAAAGTGARAETTPELAGEILEIQARLAAMEQDLASIASKVLTPLVHTGMQSDAAQMTAAHGNGRPIPQ</sequence>
<dbReference type="Pfam" id="PF05547">
    <property type="entry name" value="Peptidase_M6"/>
    <property type="match status" value="1"/>
</dbReference>
<protein>
    <submittedName>
        <fullName evidence="3">Family M6 peptidase</fullName>
    </submittedName>
</protein>
<name>Q82NW1_STRAW</name>
<dbReference type="InterPro" id="IPR012045">
    <property type="entry name" value="Pept_M6_InhA-rel"/>
</dbReference>
<dbReference type="HOGENOM" id="CLU_035035_0_0_11"/>
<dbReference type="AlphaFoldDB" id="Q82NW1"/>
<dbReference type="PANTHER" id="PTHR41775:SF1">
    <property type="entry name" value="PEPTIDASE M6-LIKE DOMAIN-CONTAINING PROTEIN"/>
    <property type="match status" value="1"/>
</dbReference>
<dbReference type="SUPFAM" id="SSF55486">
    <property type="entry name" value="Metalloproteases ('zincins'), catalytic domain"/>
    <property type="match status" value="1"/>
</dbReference>
<dbReference type="KEGG" id="sma:SAVERM_1180"/>
<evidence type="ECO:0000259" key="2">
    <source>
        <dbReference type="Pfam" id="PF05547"/>
    </source>
</evidence>
<feature type="region of interest" description="Disordered" evidence="1">
    <location>
        <begin position="416"/>
        <end position="452"/>
    </location>
</feature>
<dbReference type="EMBL" id="BA000030">
    <property type="protein sequence ID" value="BAC68890.1"/>
    <property type="molecule type" value="Genomic_DNA"/>
</dbReference>
<evidence type="ECO:0000256" key="1">
    <source>
        <dbReference type="SAM" id="MobiDB-lite"/>
    </source>
</evidence>
<evidence type="ECO:0000313" key="4">
    <source>
        <dbReference type="Proteomes" id="UP000000428"/>
    </source>
</evidence>
<feature type="compositionally biased region" description="Polar residues" evidence="1">
    <location>
        <begin position="432"/>
        <end position="448"/>
    </location>
</feature>
<dbReference type="GO" id="GO:0006508">
    <property type="term" value="P:proteolysis"/>
    <property type="evidence" value="ECO:0007669"/>
    <property type="project" value="InterPro"/>
</dbReference>
<proteinExistence type="predicted"/>
<feature type="domain" description="Peptidase M6-like" evidence="2">
    <location>
        <begin position="126"/>
        <end position="331"/>
    </location>
</feature>
<reference evidence="3 4" key="3">
    <citation type="journal article" date="2014" name="J. Ind. Microbiol. Biotechnol.">
        <title>Genome mining of the Streptomyces avermitilis genome and development of genome-minimized hosts for heterologous expression of biosynthetic gene clusters.</title>
        <authorList>
            <person name="Ikeda H."/>
            <person name="Shin-ya K."/>
            <person name="Omura S."/>
        </authorList>
    </citation>
    <scope>NUCLEOTIDE SEQUENCE [LARGE SCALE GENOMIC DNA]</scope>
    <source>
        <strain evidence="4">ATCC 31267 / DSM 46492 / JCM 5070 / NBRC 14893 / NCIMB 12804 / NRRL 8165 / MA-4680</strain>
    </source>
</reference>
<evidence type="ECO:0000313" key="3">
    <source>
        <dbReference type="EMBL" id="BAC68890.1"/>
    </source>
</evidence>
<dbReference type="PIRSF" id="PIRSF036597">
    <property type="entry name" value="Protse_InhA_rel"/>
    <property type="match status" value="1"/>
</dbReference>
<dbReference type="PANTHER" id="PTHR41775">
    <property type="entry name" value="SECRETED PROTEIN-RELATED"/>
    <property type="match status" value="1"/>
</dbReference>
<dbReference type="InterPro" id="IPR008757">
    <property type="entry name" value="Peptidase_M6-like_domain"/>
</dbReference>
<dbReference type="GO" id="GO:0008233">
    <property type="term" value="F:peptidase activity"/>
    <property type="evidence" value="ECO:0007669"/>
    <property type="project" value="InterPro"/>
</dbReference>
<keyword evidence="4" id="KW-1185">Reference proteome</keyword>
<reference evidence="3 4" key="1">
    <citation type="journal article" date="2001" name="Proc. Natl. Acad. Sci. U.S.A.">
        <title>Genome sequence of an industrial microorganism Streptomyces avermitilis: deducing the ability of producing secondary metabolites.</title>
        <authorList>
            <person name="Omura S."/>
            <person name="Ikeda H."/>
            <person name="Ishikawa J."/>
            <person name="Hanamoto A."/>
            <person name="Takahashi C."/>
            <person name="Shinose M."/>
            <person name="Takahashi Y."/>
            <person name="Horikawa H."/>
            <person name="Nakazawa H."/>
            <person name="Osonoe T."/>
            <person name="Kikuchi H."/>
            <person name="Shiba T."/>
            <person name="Sakaki Y."/>
            <person name="Hattori M."/>
        </authorList>
    </citation>
    <scope>NUCLEOTIDE SEQUENCE [LARGE SCALE GENOMIC DNA]</scope>
    <source>
        <strain evidence="4">ATCC 31267 / DSM 46492 / JCM 5070 / NBRC 14893 / NCIMB 12804 / NRRL 8165 / MA-4680</strain>
    </source>
</reference>
<gene>
    <name evidence="3" type="ORF">SAVERM_1180</name>
</gene>
<dbReference type="eggNOG" id="COG4412">
    <property type="taxonomic scope" value="Bacteria"/>
</dbReference>